<comment type="caution">
    <text evidence="1">The sequence shown here is derived from an EMBL/GenBank/DDBJ whole genome shotgun (WGS) entry which is preliminary data.</text>
</comment>
<keyword evidence="2" id="KW-1185">Reference proteome</keyword>
<reference evidence="1" key="1">
    <citation type="submission" date="2021-02" db="EMBL/GenBank/DDBJ databases">
        <authorList>
            <person name="Dougan E. K."/>
            <person name="Rhodes N."/>
            <person name="Thang M."/>
            <person name="Chan C."/>
        </authorList>
    </citation>
    <scope>NUCLEOTIDE SEQUENCE</scope>
</reference>
<gene>
    <name evidence="1" type="ORF">SNAT2548_LOCUS19533</name>
</gene>
<protein>
    <submittedName>
        <fullName evidence="1">Uncharacterized protein</fullName>
    </submittedName>
</protein>
<dbReference type="AlphaFoldDB" id="A0A812PS42"/>
<organism evidence="1 2">
    <name type="scientific">Symbiodinium natans</name>
    <dbReference type="NCBI Taxonomy" id="878477"/>
    <lineage>
        <taxon>Eukaryota</taxon>
        <taxon>Sar</taxon>
        <taxon>Alveolata</taxon>
        <taxon>Dinophyceae</taxon>
        <taxon>Suessiales</taxon>
        <taxon>Symbiodiniaceae</taxon>
        <taxon>Symbiodinium</taxon>
    </lineage>
</organism>
<evidence type="ECO:0000313" key="1">
    <source>
        <dbReference type="EMBL" id="CAE7362353.1"/>
    </source>
</evidence>
<proteinExistence type="predicted"/>
<dbReference type="Proteomes" id="UP000604046">
    <property type="component" value="Unassembled WGS sequence"/>
</dbReference>
<accession>A0A812PS42</accession>
<name>A0A812PS42_9DINO</name>
<dbReference type="EMBL" id="CAJNDS010002182">
    <property type="protein sequence ID" value="CAE7362353.1"/>
    <property type="molecule type" value="Genomic_DNA"/>
</dbReference>
<evidence type="ECO:0000313" key="2">
    <source>
        <dbReference type="Proteomes" id="UP000604046"/>
    </source>
</evidence>
<sequence>MMHAKLEQSGYVDGGFRSACQGGFVEINSLSRKPMAATRRHLADVLSRSALSVLGQAAAPPLPSATSNESISLKEYVHAPPTAMAIAGVLTGQRQTAQAYRSNCPWKTRRHANQSGTPVCSTLSSVGTSRCIRGYNKLPRPRQDTIVPDLHRLRLPPLASTRKGLAAGTLVLLPALTLQTLHLLRYRHLQPRYAKVVQDEWSASAAMTRDLSLLFGLANRGHALTPSSRRSARKFGCATKCRTS</sequence>